<name>A0A0J7KNJ2_LASNI</name>
<evidence type="ECO:0000313" key="2">
    <source>
        <dbReference type="Proteomes" id="UP000036403"/>
    </source>
</evidence>
<gene>
    <name evidence="1" type="ORF">RF55_8284</name>
</gene>
<dbReference type="AlphaFoldDB" id="A0A0J7KNJ2"/>
<reference evidence="1 2" key="1">
    <citation type="submission" date="2015-04" db="EMBL/GenBank/DDBJ databases">
        <title>Lasius niger genome sequencing.</title>
        <authorList>
            <person name="Konorov E.A."/>
            <person name="Nikitin M.A."/>
            <person name="Kirill M.V."/>
            <person name="Chang P."/>
        </authorList>
    </citation>
    <scope>NUCLEOTIDE SEQUENCE [LARGE SCALE GENOMIC DNA]</scope>
    <source>
        <tissue evidence="1">Whole</tissue>
    </source>
</reference>
<keyword evidence="2" id="KW-1185">Reference proteome</keyword>
<protein>
    <submittedName>
        <fullName evidence="1">Uncharacterized protein</fullName>
    </submittedName>
</protein>
<dbReference type="PANTHER" id="PTHR46114">
    <property type="entry name" value="APPLE DOMAIN-CONTAINING PROTEIN"/>
    <property type="match status" value="1"/>
</dbReference>
<sequence>MTLKMKITPNYSRVTPEMTPKLMRNKVFEVSFAKDESLVYCNDIGGLINEVKPSSYKPQEWRLFIDSSTRSLKAVLLHNTNILAPIPVAHSVILKEEYNNIRKVLEKIKYSQHNWLICGDLKILCMILGQQSGFTKYPCFMCEWDSRDRKNHYKKKVWPVRASLTPGNKNVIEKSLIDPKIVLLPPLHIKLGLMKQFVKALNEEGDCFKYLDKKFPNISDVKLKEGIFDGPQIRTLMKDDQFTTTMNNVEKEAWLSFKSVTEKFLGNNRDKDYKRIVEIMLSNYNNLGCLMNLKMHFLHSHLDFLENLGHYSEEQGERFHQDLKEIERRYQGRWDKNMMADYCWLLKRDTRKKVTHKRKAIRRSFEEKKYKRTKKVKKQEVSEDAGLSVFCLHWPGHFDILPSLAGLIPDLAFTGLYKLKYRVFKPLSFETMGYGPGGCREYGFRVYGFKVYGFMGLECMDLGLWVEGSRDLIWLVYCLWLWFYVDKNL</sequence>
<dbReference type="STRING" id="67767.A0A0J7KNJ2"/>
<dbReference type="Proteomes" id="UP000036403">
    <property type="component" value="Unassembled WGS sequence"/>
</dbReference>
<dbReference type="EMBL" id="LBMM01005109">
    <property type="protein sequence ID" value="KMQ91809.1"/>
    <property type="molecule type" value="Genomic_DNA"/>
</dbReference>
<dbReference type="PaxDb" id="67767-A0A0J7KNJ2"/>
<proteinExistence type="predicted"/>
<organism evidence="1 2">
    <name type="scientific">Lasius niger</name>
    <name type="common">Black garden ant</name>
    <dbReference type="NCBI Taxonomy" id="67767"/>
    <lineage>
        <taxon>Eukaryota</taxon>
        <taxon>Metazoa</taxon>
        <taxon>Ecdysozoa</taxon>
        <taxon>Arthropoda</taxon>
        <taxon>Hexapoda</taxon>
        <taxon>Insecta</taxon>
        <taxon>Pterygota</taxon>
        <taxon>Neoptera</taxon>
        <taxon>Endopterygota</taxon>
        <taxon>Hymenoptera</taxon>
        <taxon>Apocrita</taxon>
        <taxon>Aculeata</taxon>
        <taxon>Formicoidea</taxon>
        <taxon>Formicidae</taxon>
        <taxon>Formicinae</taxon>
        <taxon>Lasius</taxon>
        <taxon>Lasius</taxon>
    </lineage>
</organism>
<accession>A0A0J7KNJ2</accession>
<evidence type="ECO:0000313" key="1">
    <source>
        <dbReference type="EMBL" id="KMQ91809.1"/>
    </source>
</evidence>
<comment type="caution">
    <text evidence="1">The sequence shown here is derived from an EMBL/GenBank/DDBJ whole genome shotgun (WGS) entry which is preliminary data.</text>
</comment>
<dbReference type="OrthoDB" id="7549893at2759"/>
<dbReference type="PANTHER" id="PTHR46114:SF1">
    <property type="entry name" value="ZAD DOMAIN-CONTAINING PROTEIN"/>
    <property type="match status" value="1"/>
</dbReference>